<sequence>MFRLFINNEEYTDYIVSNPEISGQFVEDTIIGNTPSLALNLTLDNTDKVFDNLLDFPFVIKDEEKAIGSFFVVEAPERMTNQLYLEMYDSMSLTDIRYESKLKYPTTLRDQLDEMSRLLKMPIDYTAIPQDMVTRTVGMYDNTLSIRNHLSMIAEAYACNVYAKETGGLIFKRISSKTKHHITENDVEQFDKEMLEEFTISKVTFDDTVLLLEAGTNEKNTLYLTQDNMYIDDQKTVDYIYSVINGLSIYSVQDLKIAAVNDARLGDIIEFDGYFRYMVLDFKTTYLNGEYNIQEMNGRINTKNLETMQTTVPSDVKIKRLKVLVDQNETSLKILAQKQEGLNNKISEIEVTLDGIKTKVEDVKTSYLHIAYANSSDGVTGFSTTDSTNKLYIGQYTDFVKADSTDPKKYSWTKIKGETGPQGPKGEPGLQGLQGPKGEQGIQGPKGEDGADGASGKTSYFHIKYSSVANPTTSSQMTETPSTYIGTYVDFEPTDSTDPSKYTWAQFKGSQGAKGEQGIPGTNGANGKTSYLHIAYANSADGKTGFSVSDSAGKLYIGQYTDFTQADSTDPTKYSWTKIKGETGATGATGKGIKTIANYYLASASGSGVTDATSGWTTTIQSISASKKYLWNYELITYTDNSTTKTTPCIIGTYGDKGQTGDAGAAGAAGVGISGITEYYQVSTSNTTAPTSWGTTVPTLTATNKYLWNYEKITYTNGTSKETAKRVIGVYGDKGNTGATGPQGIGVKSSTVTYQASTSGTTIPTGSWVSTIPTVAAGQYLWTRTIITYTNNKTTTSYSVGRMGQNGVNGSPGAAGKPGADGKGVKSTAITYQAGASQTSAPTGSWSTSIPKTTPALPYLWTRTVIGYTDNTTSTSYSVSSTLDSVEIGGRNLLLNSNFKNANRNWALENVTASVVHDEIYNNTLAITHTKGDYGINSERIYQIRPNMFVVAHTTYSLSFYAKADSNLTLVQATGGTNNPKEFNLTTNWTKFTRIFDSGTVTGSLTFYLKTAGTYQLANVKLEKGNKATDWSPAPEDVQEDIKDSIDDATSAITEEYRSAIDQTSKQIEMMIESVRTETDANTESITAVSNQLQITTEMAQFVKTTTEKLQSVVDGKLSAEEVKEWARFDGASLELGASNSPFKAVLSNTELAFYQGDIKVARISNNELYILTAVILTSIKCGNFTLIDEGSLGFSLI</sequence>
<evidence type="ECO:0000256" key="1">
    <source>
        <dbReference type="SAM" id="MobiDB-lite"/>
    </source>
</evidence>
<evidence type="ECO:0000313" key="3">
    <source>
        <dbReference type="Proteomes" id="UP000018093"/>
    </source>
</evidence>
<dbReference type="EMBL" id="CBIN010000274">
    <property type="protein sequence ID" value="CDE23547.1"/>
    <property type="molecule type" value="Genomic_DNA"/>
</dbReference>
<dbReference type="Proteomes" id="UP000018093">
    <property type="component" value="Unassembled WGS sequence"/>
</dbReference>
<dbReference type="AlphaFoldDB" id="R7GC76"/>
<proteinExistence type="predicted"/>
<protein>
    <submittedName>
        <fullName evidence="2">Carbohydrate binding domain protein</fullName>
    </submittedName>
</protein>
<dbReference type="RefSeq" id="WP_022419773.1">
    <property type="nucleotide sequence ID" value="NZ_FR898527.1"/>
</dbReference>
<reference evidence="2" key="1">
    <citation type="submission" date="2012-11" db="EMBL/GenBank/DDBJ databases">
        <title>Dependencies among metagenomic species, viruses, plasmids and units of genetic variation.</title>
        <authorList>
            <person name="Nielsen H.B."/>
            <person name="Almeida M."/>
            <person name="Juncker A.S."/>
            <person name="Rasmussen S."/>
            <person name="Li J."/>
            <person name="Sunagawa S."/>
            <person name="Plichta D."/>
            <person name="Gautier L."/>
            <person name="Le Chatelier E."/>
            <person name="Peletier E."/>
            <person name="Bonde I."/>
            <person name="Nielsen T."/>
            <person name="Manichanh C."/>
            <person name="Arumugam M."/>
            <person name="Batto J."/>
            <person name="Santos M.B.Q.D."/>
            <person name="Blom N."/>
            <person name="Borruel N."/>
            <person name="Burgdorf K.S."/>
            <person name="Boumezbeur F."/>
            <person name="Casellas F."/>
            <person name="Dore J."/>
            <person name="Guarner F."/>
            <person name="Hansen T."/>
            <person name="Hildebrand F."/>
            <person name="Kaas R.S."/>
            <person name="Kennedy S."/>
            <person name="Kristiansen K."/>
            <person name="Kultima J.R."/>
            <person name="Leonard P."/>
            <person name="Levenez F."/>
            <person name="Lund O."/>
            <person name="Moumen B."/>
            <person name="Le Paslier D."/>
            <person name="Pons N."/>
            <person name="Pedersen O."/>
            <person name="Prifti E."/>
            <person name="Qin J."/>
            <person name="Raes J."/>
            <person name="Tap J."/>
            <person name="Tims S."/>
            <person name="Ussery D.W."/>
            <person name="Yamada T."/>
            <person name="MetaHit consortium"/>
            <person name="Renault P."/>
            <person name="Sicheritz-Ponten T."/>
            <person name="Bork P."/>
            <person name="Wang J."/>
            <person name="Brunak S."/>
            <person name="Ehrlich S.D."/>
        </authorList>
    </citation>
    <scope>NUCLEOTIDE SEQUENCE [LARGE SCALE GENOMIC DNA]</scope>
</reference>
<dbReference type="Pfam" id="PF01391">
    <property type="entry name" value="Collagen"/>
    <property type="match status" value="1"/>
</dbReference>
<gene>
    <name evidence="2" type="ORF">BN631_00199</name>
</gene>
<feature type="region of interest" description="Disordered" evidence="1">
    <location>
        <begin position="412"/>
        <end position="455"/>
    </location>
</feature>
<comment type="caution">
    <text evidence="2">The sequence shown here is derived from an EMBL/GenBank/DDBJ whole genome shotgun (WGS) entry which is preliminary data.</text>
</comment>
<dbReference type="InterPro" id="IPR008979">
    <property type="entry name" value="Galactose-bd-like_sf"/>
</dbReference>
<dbReference type="InterPro" id="IPR008160">
    <property type="entry name" value="Collagen"/>
</dbReference>
<name>R7GC76_9FIRM</name>
<accession>R7GC76</accession>
<organism evidence="2 3">
    <name type="scientific">Amedibacillus dolichus CAG:375</name>
    <dbReference type="NCBI Taxonomy" id="1263076"/>
    <lineage>
        <taxon>Bacteria</taxon>
        <taxon>Bacillati</taxon>
        <taxon>Bacillota</taxon>
        <taxon>Erysipelotrichia</taxon>
        <taxon>Erysipelotrichales</taxon>
        <taxon>Erysipelotrichaceae</taxon>
        <taxon>Amedibacillus</taxon>
    </lineage>
</organism>
<dbReference type="Gene3D" id="2.60.120.260">
    <property type="entry name" value="Galactose-binding domain-like"/>
    <property type="match status" value="1"/>
</dbReference>
<dbReference type="PANTHER" id="PTHR24637">
    <property type="entry name" value="COLLAGEN"/>
    <property type="match status" value="1"/>
</dbReference>
<dbReference type="SUPFAM" id="SSF49785">
    <property type="entry name" value="Galactose-binding domain-like"/>
    <property type="match status" value="1"/>
</dbReference>
<evidence type="ECO:0000313" key="2">
    <source>
        <dbReference type="EMBL" id="CDE23547.1"/>
    </source>
</evidence>